<dbReference type="Proteomes" id="UP001214170">
    <property type="component" value="Chromosome"/>
</dbReference>
<evidence type="ECO:0000256" key="2">
    <source>
        <dbReference type="SAM" id="SignalP"/>
    </source>
</evidence>
<feature type="region of interest" description="Disordered" evidence="1">
    <location>
        <begin position="202"/>
        <end position="247"/>
    </location>
</feature>
<organism evidence="3 4">
    <name type="scientific">Achromobacter spanius</name>
    <dbReference type="NCBI Taxonomy" id="217203"/>
    <lineage>
        <taxon>Bacteria</taxon>
        <taxon>Pseudomonadati</taxon>
        <taxon>Pseudomonadota</taxon>
        <taxon>Betaproteobacteria</taxon>
        <taxon>Burkholderiales</taxon>
        <taxon>Alcaligenaceae</taxon>
        <taxon>Achromobacter</taxon>
    </lineage>
</organism>
<feature type="region of interest" description="Disordered" evidence="1">
    <location>
        <begin position="147"/>
        <end position="186"/>
    </location>
</feature>
<accession>A0ABY8GRL5</accession>
<feature type="signal peptide" evidence="2">
    <location>
        <begin position="1"/>
        <end position="22"/>
    </location>
</feature>
<protein>
    <recommendedName>
        <fullName evidence="5">Tetratricopeptide repeat protein</fullName>
    </recommendedName>
</protein>
<sequence>MPFPRLVVVAGLIALMAGCASVKPQSEAEYKQSMAAAEKTLEQKGADQAVAQFEEIAQRNPAKGEPWSYIAKIRFDEQKYGQAIVAADETLSRDPQDFVAKTVRAVGGLRVAMQSLADLRADALLAGNARADAVALAAAMRETLGQDVLFPEGRRPPPRRQQQRKVEPAAPAATAPAASGAAPAAAAPAAAASAAAASAAAASAASAPASAAPAAAPTATPAAPKPANPPAPQPNRAPNPFGDLLTK</sequence>
<evidence type="ECO:0000256" key="1">
    <source>
        <dbReference type="SAM" id="MobiDB-lite"/>
    </source>
</evidence>
<feature type="compositionally biased region" description="Pro residues" evidence="1">
    <location>
        <begin position="223"/>
        <end position="237"/>
    </location>
</feature>
<evidence type="ECO:0008006" key="5">
    <source>
        <dbReference type="Google" id="ProtNLM"/>
    </source>
</evidence>
<reference evidence="3 4" key="1">
    <citation type="submission" date="2023-03" db="EMBL/GenBank/DDBJ databases">
        <title>Achromobacter spanius LIG8.</title>
        <authorList>
            <person name="Shrestha S."/>
        </authorList>
    </citation>
    <scope>NUCLEOTIDE SEQUENCE [LARGE SCALE GENOMIC DNA]</scope>
    <source>
        <strain evidence="3 4">LIG8</strain>
    </source>
</reference>
<name>A0ABY8GRL5_9BURK</name>
<feature type="chain" id="PRO_5046173147" description="Tetratricopeptide repeat protein" evidence="2">
    <location>
        <begin position="23"/>
        <end position="247"/>
    </location>
</feature>
<evidence type="ECO:0000313" key="3">
    <source>
        <dbReference type="EMBL" id="WFP07342.1"/>
    </source>
</evidence>
<dbReference type="InterPro" id="IPR011990">
    <property type="entry name" value="TPR-like_helical_dom_sf"/>
</dbReference>
<feature type="compositionally biased region" description="Low complexity" evidence="1">
    <location>
        <begin position="202"/>
        <end position="222"/>
    </location>
</feature>
<dbReference type="SUPFAM" id="SSF48452">
    <property type="entry name" value="TPR-like"/>
    <property type="match status" value="1"/>
</dbReference>
<dbReference type="Gene3D" id="1.25.40.10">
    <property type="entry name" value="Tetratricopeptide repeat domain"/>
    <property type="match status" value="1"/>
</dbReference>
<dbReference type="PROSITE" id="PS51257">
    <property type="entry name" value="PROKAR_LIPOPROTEIN"/>
    <property type="match status" value="1"/>
</dbReference>
<proteinExistence type="predicted"/>
<dbReference type="EMBL" id="CP121261">
    <property type="protein sequence ID" value="WFP07342.1"/>
    <property type="molecule type" value="Genomic_DNA"/>
</dbReference>
<keyword evidence="2" id="KW-0732">Signal</keyword>
<keyword evidence="4" id="KW-1185">Reference proteome</keyword>
<evidence type="ECO:0000313" key="4">
    <source>
        <dbReference type="Proteomes" id="UP001214170"/>
    </source>
</evidence>
<dbReference type="RefSeq" id="WP_268079701.1">
    <property type="nucleotide sequence ID" value="NZ_CP106885.1"/>
</dbReference>
<feature type="compositionally biased region" description="Low complexity" evidence="1">
    <location>
        <begin position="168"/>
        <end position="186"/>
    </location>
</feature>
<gene>
    <name evidence="3" type="ORF">P8T11_24015</name>
</gene>